<keyword evidence="5" id="KW-1185">Reference proteome</keyword>
<evidence type="ECO:0000259" key="3">
    <source>
        <dbReference type="Pfam" id="PF12000"/>
    </source>
</evidence>
<organism evidence="4 5">
    <name type="scientific">Methylomagnum ishizawai</name>
    <dbReference type="NCBI Taxonomy" id="1760988"/>
    <lineage>
        <taxon>Bacteria</taxon>
        <taxon>Pseudomonadati</taxon>
        <taxon>Pseudomonadota</taxon>
        <taxon>Gammaproteobacteria</taxon>
        <taxon>Methylococcales</taxon>
        <taxon>Methylococcaceae</taxon>
        <taxon>Methylomagnum</taxon>
    </lineage>
</organism>
<evidence type="ECO:0000259" key="2">
    <source>
        <dbReference type="Pfam" id="PF00534"/>
    </source>
</evidence>
<feature type="domain" description="Glycosyl transferase family 4" evidence="3">
    <location>
        <begin position="27"/>
        <end position="189"/>
    </location>
</feature>
<dbReference type="Gene3D" id="3.40.50.2000">
    <property type="entry name" value="Glycogen Phosphorylase B"/>
    <property type="match status" value="2"/>
</dbReference>
<evidence type="ECO:0000256" key="1">
    <source>
        <dbReference type="ARBA" id="ARBA00022679"/>
    </source>
</evidence>
<dbReference type="PANTHER" id="PTHR46401">
    <property type="entry name" value="GLYCOSYLTRANSFERASE WBBK-RELATED"/>
    <property type="match status" value="1"/>
</dbReference>
<dbReference type="STRING" id="1760988.SAMN02949497_3633"/>
<dbReference type="PANTHER" id="PTHR46401:SF2">
    <property type="entry name" value="GLYCOSYLTRANSFERASE WBBK-RELATED"/>
    <property type="match status" value="1"/>
</dbReference>
<feature type="domain" description="Glycosyl transferase family 1" evidence="2">
    <location>
        <begin position="220"/>
        <end position="366"/>
    </location>
</feature>
<dbReference type="Proteomes" id="UP000192923">
    <property type="component" value="Unassembled WGS sequence"/>
</dbReference>
<dbReference type="RefSeq" id="WP_085215142.1">
    <property type="nucleotide sequence ID" value="NZ_FXAM01000001.1"/>
</dbReference>
<accession>A0A1Y6D6U0</accession>
<dbReference type="EMBL" id="FXAM01000001">
    <property type="protein sequence ID" value="SMF96242.1"/>
    <property type="molecule type" value="Genomic_DNA"/>
</dbReference>
<dbReference type="InterPro" id="IPR001296">
    <property type="entry name" value="Glyco_trans_1"/>
</dbReference>
<dbReference type="SUPFAM" id="SSF53756">
    <property type="entry name" value="UDP-Glycosyltransferase/glycogen phosphorylase"/>
    <property type="match status" value="1"/>
</dbReference>
<evidence type="ECO:0000313" key="5">
    <source>
        <dbReference type="Proteomes" id="UP000192923"/>
    </source>
</evidence>
<evidence type="ECO:0000313" key="4">
    <source>
        <dbReference type="EMBL" id="SMF96242.1"/>
    </source>
</evidence>
<protein>
    <submittedName>
        <fullName evidence="4">Glycosyltransferase involved in cell wall bisynthesis</fullName>
    </submittedName>
</protein>
<proteinExistence type="predicted"/>
<sequence length="402" mass="46542">MRILFIHRNFPGQFLYLTTYLSRQPQVEVVFITQRQDNHIPNVRKLLYQPVADREYHSHHYLREYHDWIAHGQGVAKAAQRLKQEGFIPDIIYAHVWGGELFIKDIYPDVPMLGYFEWYTHAHGSDLDFDPATRLSLDNLHEVRIKNSPKLVSLTNCDHALTPTQWQFEQFPQPFHPKFSVIHDGVCTNFYHPEPEAKLIIPRLGLDLSGTQEIVTYATSGMEPYRGFPQFMQAAAIIQHRRPRCHIVVGGNDATFYSQKRPDGKTYKEYFLETLNLDLDRIHFIGFLELAAYAKLLRASRVHIYLSYPYILSWSLIEALASGCLVIASDTAPVREVVEDGKNGWLVDFFSPEAIADKVDECLDHFNRFPAIREQARATAIDRYDVQKMMGKTLDLIKQMMA</sequence>
<dbReference type="Pfam" id="PF12000">
    <property type="entry name" value="Glyco_trans_4_3"/>
    <property type="match status" value="1"/>
</dbReference>
<dbReference type="GO" id="GO:0016757">
    <property type="term" value="F:glycosyltransferase activity"/>
    <property type="evidence" value="ECO:0007669"/>
    <property type="project" value="InterPro"/>
</dbReference>
<reference evidence="4 5" key="1">
    <citation type="submission" date="2016-12" db="EMBL/GenBank/DDBJ databases">
        <authorList>
            <person name="Song W.-J."/>
            <person name="Kurnit D.M."/>
        </authorList>
    </citation>
    <scope>NUCLEOTIDE SEQUENCE [LARGE SCALE GENOMIC DNA]</scope>
    <source>
        <strain evidence="4 5">175</strain>
    </source>
</reference>
<dbReference type="OrthoDB" id="5416057at2"/>
<dbReference type="Pfam" id="PF00534">
    <property type="entry name" value="Glycos_transf_1"/>
    <property type="match status" value="1"/>
</dbReference>
<dbReference type="GO" id="GO:0009103">
    <property type="term" value="P:lipopolysaccharide biosynthetic process"/>
    <property type="evidence" value="ECO:0007669"/>
    <property type="project" value="TreeGrafter"/>
</dbReference>
<name>A0A1Y6D6U0_9GAMM</name>
<gene>
    <name evidence="4" type="ORF">SAMN02949497_3633</name>
</gene>
<keyword evidence="1 4" id="KW-0808">Transferase</keyword>
<dbReference type="AlphaFoldDB" id="A0A1Y6D6U0"/>
<dbReference type="InterPro" id="IPR022623">
    <property type="entry name" value="Glyco_trans_4"/>
</dbReference>